<keyword evidence="3 6" id="KW-0479">Metal-binding</keyword>
<dbReference type="PANTHER" id="PTHR37823:SF4">
    <property type="entry name" value="MENAQUINOL-CYTOCHROME C REDUCTASE CYTOCHROME B_C SUBUNIT"/>
    <property type="match status" value="1"/>
</dbReference>
<evidence type="ECO:0000256" key="1">
    <source>
        <dbReference type="ARBA" id="ARBA00022448"/>
    </source>
</evidence>
<evidence type="ECO:0000256" key="4">
    <source>
        <dbReference type="ARBA" id="ARBA00022982"/>
    </source>
</evidence>
<dbReference type="PANTHER" id="PTHR37823">
    <property type="entry name" value="CYTOCHROME C-553-LIKE"/>
    <property type="match status" value="1"/>
</dbReference>
<dbReference type="PROSITE" id="PS51007">
    <property type="entry name" value="CYTC"/>
    <property type="match status" value="1"/>
</dbReference>
<evidence type="ECO:0000259" key="8">
    <source>
        <dbReference type="PROSITE" id="PS51007"/>
    </source>
</evidence>
<keyword evidence="4" id="KW-0249">Electron transport</keyword>
<evidence type="ECO:0000256" key="5">
    <source>
        <dbReference type="ARBA" id="ARBA00023004"/>
    </source>
</evidence>
<keyword evidence="2 6" id="KW-0349">Heme</keyword>
<dbReference type="GO" id="GO:0009055">
    <property type="term" value="F:electron transfer activity"/>
    <property type="evidence" value="ECO:0007669"/>
    <property type="project" value="InterPro"/>
</dbReference>
<feature type="domain" description="Cytochrome c" evidence="8">
    <location>
        <begin position="26"/>
        <end position="111"/>
    </location>
</feature>
<feature type="region of interest" description="Disordered" evidence="7">
    <location>
        <begin position="8"/>
        <end position="32"/>
    </location>
</feature>
<gene>
    <name evidence="9" type="ORF">GK047_18815</name>
</gene>
<dbReference type="InterPro" id="IPR009056">
    <property type="entry name" value="Cyt_c-like_dom"/>
</dbReference>
<comment type="caution">
    <text evidence="9">The sequence shown here is derived from an EMBL/GenBank/DDBJ whole genome shotgun (WGS) entry which is preliminary data.</text>
</comment>
<feature type="compositionally biased region" description="Polar residues" evidence="7">
    <location>
        <begin position="22"/>
        <end position="32"/>
    </location>
</feature>
<evidence type="ECO:0000256" key="7">
    <source>
        <dbReference type="SAM" id="MobiDB-lite"/>
    </source>
</evidence>
<dbReference type="Pfam" id="PF13442">
    <property type="entry name" value="Cytochrome_CBB3"/>
    <property type="match status" value="1"/>
</dbReference>
<dbReference type="GO" id="GO:0046872">
    <property type="term" value="F:metal ion binding"/>
    <property type="evidence" value="ECO:0007669"/>
    <property type="project" value="UniProtKB-KW"/>
</dbReference>
<dbReference type="InterPro" id="IPR051811">
    <property type="entry name" value="Cytochrome_c550/c551-like"/>
</dbReference>
<accession>A0A6G4A0P3</accession>
<dbReference type="AlphaFoldDB" id="A0A6G4A0P3"/>
<keyword evidence="5 6" id="KW-0408">Iron</keyword>
<evidence type="ECO:0000256" key="3">
    <source>
        <dbReference type="ARBA" id="ARBA00022723"/>
    </source>
</evidence>
<reference evidence="9" key="1">
    <citation type="submission" date="2020-02" db="EMBL/GenBank/DDBJ databases">
        <authorList>
            <person name="Shen X.-R."/>
            <person name="Zhang Y.-X."/>
        </authorList>
    </citation>
    <scope>NUCLEOTIDE SEQUENCE</scope>
    <source>
        <strain evidence="9">SYP-B3998</strain>
    </source>
</reference>
<proteinExistence type="predicted"/>
<protein>
    <submittedName>
        <fullName evidence="9">Cytochrome c</fullName>
    </submittedName>
</protein>
<dbReference type="EMBL" id="JAAIKC010000007">
    <property type="protein sequence ID" value="NEW08056.1"/>
    <property type="molecule type" value="Genomic_DNA"/>
</dbReference>
<organism evidence="9">
    <name type="scientific">Paenibacillus sp. SYP-B3998</name>
    <dbReference type="NCBI Taxonomy" id="2678564"/>
    <lineage>
        <taxon>Bacteria</taxon>
        <taxon>Bacillati</taxon>
        <taxon>Bacillota</taxon>
        <taxon>Bacilli</taxon>
        <taxon>Bacillales</taxon>
        <taxon>Paenibacillaceae</taxon>
        <taxon>Paenibacillus</taxon>
    </lineage>
</organism>
<keyword evidence="1" id="KW-0813">Transport</keyword>
<dbReference type="InterPro" id="IPR036909">
    <property type="entry name" value="Cyt_c-like_dom_sf"/>
</dbReference>
<dbReference type="Gene3D" id="1.10.760.10">
    <property type="entry name" value="Cytochrome c-like domain"/>
    <property type="match status" value="1"/>
</dbReference>
<dbReference type="GO" id="GO:0020037">
    <property type="term" value="F:heme binding"/>
    <property type="evidence" value="ECO:0007669"/>
    <property type="project" value="InterPro"/>
</dbReference>
<dbReference type="SUPFAM" id="SSF46626">
    <property type="entry name" value="Cytochrome c"/>
    <property type="match status" value="1"/>
</dbReference>
<evidence type="ECO:0000313" key="9">
    <source>
        <dbReference type="EMBL" id="NEW08056.1"/>
    </source>
</evidence>
<evidence type="ECO:0000256" key="2">
    <source>
        <dbReference type="ARBA" id="ARBA00022617"/>
    </source>
</evidence>
<sequence length="111" mass="11412">MVLALAACGSGSGITPKAPVSPSASADTQESNPAYVKAQESFTVNKCISCHGVDLAGKVGPKSNLQKVGATMSEEQITNKIKNGGGGMPAYKTKLTEEEVGLLADWLSSKK</sequence>
<name>A0A6G4A0P3_9BACL</name>
<evidence type="ECO:0000256" key="6">
    <source>
        <dbReference type="PROSITE-ProRule" id="PRU00433"/>
    </source>
</evidence>